<name>A0A0G1FJW2_9BACT</name>
<evidence type="ECO:0000256" key="3">
    <source>
        <dbReference type="ARBA" id="ARBA00022989"/>
    </source>
</evidence>
<gene>
    <name evidence="7" type="ORF">UV73_C0018G0014</name>
</gene>
<evidence type="ECO:0000313" key="8">
    <source>
        <dbReference type="Proteomes" id="UP000034894"/>
    </source>
</evidence>
<reference evidence="7 8" key="1">
    <citation type="journal article" date="2015" name="Nature">
        <title>rRNA introns, odd ribosomes, and small enigmatic genomes across a large radiation of phyla.</title>
        <authorList>
            <person name="Brown C.T."/>
            <person name="Hug L.A."/>
            <person name="Thomas B.C."/>
            <person name="Sharon I."/>
            <person name="Castelle C.J."/>
            <person name="Singh A."/>
            <person name="Wilkins M.J."/>
            <person name="Williams K.H."/>
            <person name="Banfield J.F."/>
        </authorList>
    </citation>
    <scope>NUCLEOTIDE SEQUENCE [LARGE SCALE GENOMIC DNA]</scope>
</reference>
<feature type="transmembrane region" description="Helical" evidence="5">
    <location>
        <begin position="221"/>
        <end position="240"/>
    </location>
</feature>
<dbReference type="STRING" id="1618443.UV73_C0018G0014"/>
<dbReference type="Pfam" id="PF04932">
    <property type="entry name" value="Wzy_C"/>
    <property type="match status" value="1"/>
</dbReference>
<feature type="transmembrane region" description="Helical" evidence="5">
    <location>
        <begin position="100"/>
        <end position="118"/>
    </location>
</feature>
<feature type="transmembrane region" description="Helical" evidence="5">
    <location>
        <begin position="361"/>
        <end position="387"/>
    </location>
</feature>
<dbReference type="PANTHER" id="PTHR37422:SF23">
    <property type="entry name" value="TEICHURONIC ACID BIOSYNTHESIS PROTEIN TUAE"/>
    <property type="match status" value="1"/>
</dbReference>
<comment type="subcellular location">
    <subcellularLocation>
        <location evidence="1">Membrane</location>
        <topology evidence="1">Multi-pass membrane protein</topology>
    </subcellularLocation>
</comment>
<evidence type="ECO:0000256" key="1">
    <source>
        <dbReference type="ARBA" id="ARBA00004141"/>
    </source>
</evidence>
<feature type="transmembrane region" description="Helical" evidence="5">
    <location>
        <begin position="424"/>
        <end position="441"/>
    </location>
</feature>
<sequence>MTETRLNKIIAYAFYSLFFLVPLILTPWNFELFEYNKMMLTYVLTAVIITAWVIKAIGSPKINFVRTPLDLPLLLFLGSQILATVFSWDRHISVFGYYSRFNGGLLSSASFLLLYFALTNNFPRSKIRTLLKVTLISGLLVSAYGILERLGIDKDIWVQDVQNRVFSTLGQPNWLAAYLAVLLPVSLALSIVRPFRKGLPYTFASMIFFCVLIFSKSRSGFIAFTLSAFIFWMIQFVIYRRKIIRQFLVHNLLLIIIIFIFGAPFAQLNRFTLPELTKPQEQYFPREVQPPNGASIIDIGITESGTIRKYVWQAAVNAFKNYPLTGTGVETFAFSFYKFRPQEHNLTSEWDFLYNKAHNEYLNYAATSGILGLTSYLGFMLAVVYTSVKNLRTIKKEQAILPAGLLAGWLSIAITNFFGFSVVIIQIFFFCIPGLLFLATAKPETAKEAAWEMSGGRKTAGLAVSLLFLTIIFSLGRMWLADLYYARAHNQTRSEEYAASYSNLLTAIKLNPREPLYFDELSFPTAQLALGLSLDGQATVAAGFIRDAQMYSNKAIAASPRNVNFWKTRTRVFYGLSQTDESLIYPAISALEKAKELSPNDPKIRYNLALMYDQLGKAEDAYRELEDTIRMKIDYRDAYLAQAIFYNRDGNKEKAAAAANFIINRLNPEDEEAKQVLSEIK</sequence>
<evidence type="ECO:0000256" key="2">
    <source>
        <dbReference type="ARBA" id="ARBA00022692"/>
    </source>
</evidence>
<dbReference type="GO" id="GO:0016020">
    <property type="term" value="C:membrane"/>
    <property type="evidence" value="ECO:0007669"/>
    <property type="project" value="UniProtKB-SubCell"/>
</dbReference>
<dbReference type="SUPFAM" id="SSF48452">
    <property type="entry name" value="TPR-like"/>
    <property type="match status" value="1"/>
</dbReference>
<keyword evidence="3 5" id="KW-1133">Transmembrane helix</keyword>
<feature type="transmembrane region" description="Helical" evidence="5">
    <location>
        <begin position="462"/>
        <end position="480"/>
    </location>
</feature>
<feature type="transmembrane region" description="Helical" evidence="5">
    <location>
        <begin position="130"/>
        <end position="147"/>
    </location>
</feature>
<feature type="domain" description="O-antigen ligase-related" evidence="6">
    <location>
        <begin position="204"/>
        <end position="376"/>
    </location>
</feature>
<dbReference type="EMBL" id="LCFP01000018">
    <property type="protein sequence ID" value="KKS95401.1"/>
    <property type="molecule type" value="Genomic_DNA"/>
</dbReference>
<feature type="transmembrane region" description="Helical" evidence="5">
    <location>
        <begin position="199"/>
        <end position="215"/>
    </location>
</feature>
<feature type="transmembrane region" description="Helical" evidence="5">
    <location>
        <begin position="247"/>
        <end position="266"/>
    </location>
</feature>
<dbReference type="PANTHER" id="PTHR37422">
    <property type="entry name" value="TEICHURONIC ACID BIOSYNTHESIS PROTEIN TUAE"/>
    <property type="match status" value="1"/>
</dbReference>
<accession>A0A0G1FJW2</accession>
<evidence type="ECO:0000259" key="6">
    <source>
        <dbReference type="Pfam" id="PF04932"/>
    </source>
</evidence>
<evidence type="ECO:0000256" key="5">
    <source>
        <dbReference type="SAM" id="Phobius"/>
    </source>
</evidence>
<evidence type="ECO:0000256" key="4">
    <source>
        <dbReference type="ARBA" id="ARBA00023136"/>
    </source>
</evidence>
<dbReference type="InterPro" id="IPR007016">
    <property type="entry name" value="O-antigen_ligase-rel_domated"/>
</dbReference>
<dbReference type="AlphaFoldDB" id="A0A0G1FJW2"/>
<protein>
    <recommendedName>
        <fullName evidence="6">O-antigen ligase-related domain-containing protein</fullName>
    </recommendedName>
</protein>
<keyword evidence="2 5" id="KW-0812">Transmembrane</keyword>
<proteinExistence type="predicted"/>
<keyword evidence="4 5" id="KW-0472">Membrane</keyword>
<dbReference type="InterPro" id="IPR011990">
    <property type="entry name" value="TPR-like_helical_dom_sf"/>
</dbReference>
<feature type="transmembrane region" description="Helical" evidence="5">
    <location>
        <begin position="9"/>
        <end position="28"/>
    </location>
</feature>
<comment type="caution">
    <text evidence="7">The sequence shown here is derived from an EMBL/GenBank/DDBJ whole genome shotgun (WGS) entry which is preliminary data.</text>
</comment>
<dbReference type="Gene3D" id="1.25.40.10">
    <property type="entry name" value="Tetratricopeptide repeat domain"/>
    <property type="match status" value="1"/>
</dbReference>
<feature type="transmembrane region" description="Helical" evidence="5">
    <location>
        <begin position="40"/>
        <end position="57"/>
    </location>
</feature>
<feature type="transmembrane region" description="Helical" evidence="5">
    <location>
        <begin position="174"/>
        <end position="192"/>
    </location>
</feature>
<dbReference type="InterPro" id="IPR051533">
    <property type="entry name" value="WaaL-like"/>
</dbReference>
<dbReference type="Proteomes" id="UP000034894">
    <property type="component" value="Unassembled WGS sequence"/>
</dbReference>
<feature type="transmembrane region" description="Helical" evidence="5">
    <location>
        <begin position="69"/>
        <end position="88"/>
    </location>
</feature>
<evidence type="ECO:0000313" key="7">
    <source>
        <dbReference type="EMBL" id="KKS95401.1"/>
    </source>
</evidence>
<feature type="transmembrane region" description="Helical" evidence="5">
    <location>
        <begin position="399"/>
        <end position="418"/>
    </location>
</feature>
<organism evidence="7 8">
    <name type="scientific">Candidatus Gottesmanbacteria bacterium GW2011_GWA2_43_14</name>
    <dbReference type="NCBI Taxonomy" id="1618443"/>
    <lineage>
        <taxon>Bacteria</taxon>
        <taxon>Candidatus Gottesmaniibacteriota</taxon>
    </lineage>
</organism>